<feature type="domain" description="S-Me-THD-like C-terminal" evidence="2">
    <location>
        <begin position="217"/>
        <end position="376"/>
    </location>
</feature>
<dbReference type="PATRIC" id="fig|1195763.3.peg.2339"/>
<dbReference type="STRING" id="1195763.ABT56_11125"/>
<dbReference type="Gene3D" id="3.40.1610.10">
    <property type="entry name" value="CV3147-like domain"/>
    <property type="match status" value="1"/>
</dbReference>
<dbReference type="Gene3D" id="2.40.390.10">
    <property type="entry name" value="CV3147-like"/>
    <property type="match status" value="1"/>
</dbReference>
<evidence type="ECO:0000313" key="4">
    <source>
        <dbReference type="Proteomes" id="UP000036097"/>
    </source>
</evidence>
<comment type="caution">
    <text evidence="3">The sequence shown here is derived from an EMBL/GenBank/DDBJ whole genome shotgun (WGS) entry which is preliminary data.</text>
</comment>
<dbReference type="AlphaFoldDB" id="A0A0J1H116"/>
<protein>
    <recommendedName>
        <fullName evidence="5">DUF917 domain-containing protein</fullName>
    </recommendedName>
</protein>
<dbReference type="InterPro" id="IPR024071">
    <property type="entry name" value="S-Me-THD_C_sf"/>
</dbReference>
<reference evidence="3 4" key="1">
    <citation type="submission" date="2015-05" db="EMBL/GenBank/DDBJ databases">
        <title>Photobacterium galathea sp. nov.</title>
        <authorList>
            <person name="Machado H."/>
            <person name="Gram L."/>
        </authorList>
    </citation>
    <scope>NUCLEOTIDE SEQUENCE [LARGE SCALE GENOMIC DNA]</scope>
    <source>
        <strain evidence="3 4">CGMCC 1.12159</strain>
    </source>
</reference>
<organism evidence="3 4">
    <name type="scientific">Photobacterium aquae</name>
    <dbReference type="NCBI Taxonomy" id="1195763"/>
    <lineage>
        <taxon>Bacteria</taxon>
        <taxon>Pseudomonadati</taxon>
        <taxon>Pseudomonadota</taxon>
        <taxon>Gammaproteobacteria</taxon>
        <taxon>Vibrionales</taxon>
        <taxon>Vibrionaceae</taxon>
        <taxon>Photobacterium</taxon>
    </lineage>
</organism>
<dbReference type="InterPro" id="IPR027479">
    <property type="entry name" value="S-Me-THD_N_sf"/>
</dbReference>
<dbReference type="EMBL" id="LDOT01000013">
    <property type="protein sequence ID" value="KLV05516.1"/>
    <property type="molecule type" value="Genomic_DNA"/>
</dbReference>
<dbReference type="InterPro" id="IPR048350">
    <property type="entry name" value="S-Me-THD-like_C"/>
</dbReference>
<dbReference type="OrthoDB" id="7441206at2"/>
<sequence length="414" mass="44644">MKGYSYDDLKDIIRGSHFYASGGGGAYINGELLLKDTKRVMDEKGLMALPYLDVDDPEVGRAGFYAPFVGAVGSPQKYCDDGFIHSPQWVFDLHQQVMQHVLQLRSTTFDCVQVNPALEFQSVIAIETGTLTYGMAMLLAAQKNIPIMNMDGCGRAVPVLPMVGPAQNVPGAPRLSPVALVSETTIADGGAQLVINTDDLGNLNDMMHGIISDDQGFDQRSAMSCFAISGQDIQASQQGYYVSGSLERARLLGAAIRLAGKESLAKQIEAVSGGIKVTTATVVHAKNYTEQGFDLIDVIMHEDGGRGRIYRAIAENETLLLETKESGCDYQPAVMGPDSICYVTTDGQTLSNTEIKEGMHVHVFAVPAAQGMNTPALQKLFINEINTVRKQLGIKPAITTYVSPFVNHCQNGGQ</sequence>
<evidence type="ECO:0000313" key="3">
    <source>
        <dbReference type="EMBL" id="KLV05516.1"/>
    </source>
</evidence>
<keyword evidence="4" id="KW-1185">Reference proteome</keyword>
<accession>A0A0J1H116</accession>
<dbReference type="InterPro" id="IPR010318">
    <property type="entry name" value="S-Me-THD_N"/>
</dbReference>
<feature type="domain" description="S-Me-THD N-terminal" evidence="1">
    <location>
        <begin position="7"/>
        <end position="184"/>
    </location>
</feature>
<gene>
    <name evidence="3" type="ORF">ABT56_11125</name>
</gene>
<dbReference type="RefSeq" id="WP_047878945.1">
    <property type="nucleotide sequence ID" value="NZ_LDOT01000013.1"/>
</dbReference>
<evidence type="ECO:0000259" key="2">
    <source>
        <dbReference type="Pfam" id="PF20906"/>
    </source>
</evidence>
<evidence type="ECO:0008006" key="5">
    <source>
        <dbReference type="Google" id="ProtNLM"/>
    </source>
</evidence>
<dbReference type="Pfam" id="PF20906">
    <property type="entry name" value="S-Me-THD_C"/>
    <property type="match status" value="1"/>
</dbReference>
<name>A0A0J1H116_9GAMM</name>
<dbReference type="SUPFAM" id="SSF160991">
    <property type="entry name" value="CV3147-like"/>
    <property type="match status" value="1"/>
</dbReference>
<dbReference type="Proteomes" id="UP000036097">
    <property type="component" value="Unassembled WGS sequence"/>
</dbReference>
<proteinExistence type="predicted"/>
<dbReference type="Pfam" id="PF06032">
    <property type="entry name" value="S-Me-THD_N"/>
    <property type="match status" value="1"/>
</dbReference>
<evidence type="ECO:0000259" key="1">
    <source>
        <dbReference type="Pfam" id="PF06032"/>
    </source>
</evidence>